<dbReference type="STRING" id="648782.SAMN04488554_3135"/>
<dbReference type="OrthoDB" id="9796712at2"/>
<comment type="subunit">
    <text evidence="3">The glycine cleavage system is composed of four proteins: P, T, L and H.</text>
</comment>
<evidence type="ECO:0000313" key="6">
    <source>
        <dbReference type="EMBL" id="SEE83952.1"/>
    </source>
</evidence>
<dbReference type="Pfam" id="PF01597">
    <property type="entry name" value="GCV_H"/>
    <property type="match status" value="1"/>
</dbReference>
<comment type="cofactor">
    <cofactor evidence="3">
        <name>(R)-lipoate</name>
        <dbReference type="ChEBI" id="CHEBI:83088"/>
    </cofactor>
    <text evidence="3">Binds 1 lipoyl cofactor covalently.</text>
</comment>
<proteinExistence type="inferred from homology"/>
<feature type="modified residue" description="N6-lipoyllysine" evidence="3 4">
    <location>
        <position position="63"/>
    </location>
</feature>
<keyword evidence="2 3" id="KW-0450">Lipoyl</keyword>
<evidence type="ECO:0000256" key="4">
    <source>
        <dbReference type="PIRSR" id="PIRSR617453-50"/>
    </source>
</evidence>
<dbReference type="AlphaFoldDB" id="A0A1H5M3R9"/>
<dbReference type="NCBIfam" id="NF002270">
    <property type="entry name" value="PRK01202.1"/>
    <property type="match status" value="1"/>
</dbReference>
<dbReference type="GO" id="GO:0019464">
    <property type="term" value="P:glycine decarboxylation via glycine cleavage system"/>
    <property type="evidence" value="ECO:0007669"/>
    <property type="project" value="UniProtKB-UniRule"/>
</dbReference>
<dbReference type="Gene3D" id="2.40.50.100">
    <property type="match status" value="1"/>
</dbReference>
<dbReference type="InterPro" id="IPR033753">
    <property type="entry name" value="GCV_H/Fam206"/>
</dbReference>
<organism evidence="6 7">
    <name type="scientific">Ruania alba</name>
    <dbReference type="NCBI Taxonomy" id="648782"/>
    <lineage>
        <taxon>Bacteria</taxon>
        <taxon>Bacillati</taxon>
        <taxon>Actinomycetota</taxon>
        <taxon>Actinomycetes</taxon>
        <taxon>Micrococcales</taxon>
        <taxon>Ruaniaceae</taxon>
        <taxon>Ruania</taxon>
    </lineage>
</organism>
<dbReference type="RefSeq" id="WP_089773977.1">
    <property type="nucleotide sequence ID" value="NZ_FNTX01000002.1"/>
</dbReference>
<dbReference type="PROSITE" id="PS50968">
    <property type="entry name" value="BIOTINYL_LIPOYL"/>
    <property type="match status" value="1"/>
</dbReference>
<dbReference type="PROSITE" id="PS00189">
    <property type="entry name" value="LIPOYL"/>
    <property type="match status" value="1"/>
</dbReference>
<comment type="function">
    <text evidence="3">The glycine cleavage system catalyzes the degradation of glycine. The H protein shuttles the methylamine group of glycine from the P protein to the T protein.</text>
</comment>
<evidence type="ECO:0000313" key="7">
    <source>
        <dbReference type="Proteomes" id="UP000199220"/>
    </source>
</evidence>
<feature type="domain" description="Lipoyl-binding" evidence="5">
    <location>
        <begin position="22"/>
        <end position="104"/>
    </location>
</feature>
<evidence type="ECO:0000259" key="5">
    <source>
        <dbReference type="PROSITE" id="PS50968"/>
    </source>
</evidence>
<dbReference type="PANTHER" id="PTHR11715:SF3">
    <property type="entry name" value="GLYCINE CLEAVAGE SYSTEM H PROTEIN-RELATED"/>
    <property type="match status" value="1"/>
</dbReference>
<keyword evidence="7" id="KW-1185">Reference proteome</keyword>
<reference evidence="7" key="1">
    <citation type="submission" date="2016-10" db="EMBL/GenBank/DDBJ databases">
        <authorList>
            <person name="Varghese N."/>
            <person name="Submissions S."/>
        </authorList>
    </citation>
    <scope>NUCLEOTIDE SEQUENCE [LARGE SCALE GENOMIC DNA]</scope>
    <source>
        <strain evidence="7">DSM 21368</strain>
    </source>
</reference>
<dbReference type="SUPFAM" id="SSF51230">
    <property type="entry name" value="Single hybrid motif"/>
    <property type="match status" value="1"/>
</dbReference>
<dbReference type="InterPro" id="IPR017453">
    <property type="entry name" value="GCV_H_sub"/>
</dbReference>
<comment type="similarity">
    <text evidence="1 3">Belongs to the GcvH family.</text>
</comment>
<dbReference type="InterPro" id="IPR000089">
    <property type="entry name" value="Biotin_lipoyl"/>
</dbReference>
<sequence>MTDLNTLHYTAEHEWIAIDADVATIGVTDFAADQLGDVVFVDLPAVGTTVTAGEEMGEIESTKSVSELYAPVTGEVIEVNQAVDDDPALVNSSPFDQAWLVRVRVDAEVTGLLDRDAYVAITGGAS</sequence>
<evidence type="ECO:0000256" key="1">
    <source>
        <dbReference type="ARBA" id="ARBA00009249"/>
    </source>
</evidence>
<name>A0A1H5M3R9_9MICO</name>
<evidence type="ECO:0000256" key="3">
    <source>
        <dbReference type="HAMAP-Rule" id="MF_00272"/>
    </source>
</evidence>
<accession>A0A1H5M3R9</accession>
<protein>
    <recommendedName>
        <fullName evidence="3">Glycine cleavage system H protein</fullName>
    </recommendedName>
</protein>
<dbReference type="Proteomes" id="UP000199220">
    <property type="component" value="Unassembled WGS sequence"/>
</dbReference>
<dbReference type="GO" id="GO:0005829">
    <property type="term" value="C:cytosol"/>
    <property type="evidence" value="ECO:0007669"/>
    <property type="project" value="TreeGrafter"/>
</dbReference>
<dbReference type="InterPro" id="IPR011053">
    <property type="entry name" value="Single_hybrid_motif"/>
</dbReference>
<evidence type="ECO:0000256" key="2">
    <source>
        <dbReference type="ARBA" id="ARBA00022823"/>
    </source>
</evidence>
<gene>
    <name evidence="3" type="primary">gcvH</name>
    <name evidence="6" type="ORF">SAMN04488554_3135</name>
</gene>
<dbReference type="HAMAP" id="MF_00272">
    <property type="entry name" value="GcvH"/>
    <property type="match status" value="1"/>
</dbReference>
<dbReference type="PANTHER" id="PTHR11715">
    <property type="entry name" value="GLYCINE CLEAVAGE SYSTEM H PROTEIN"/>
    <property type="match status" value="1"/>
</dbReference>
<dbReference type="InterPro" id="IPR003016">
    <property type="entry name" value="2-oxoA_DH_lipoyl-BS"/>
</dbReference>
<dbReference type="CDD" id="cd06848">
    <property type="entry name" value="GCS_H"/>
    <property type="match status" value="1"/>
</dbReference>
<dbReference type="NCBIfam" id="TIGR00527">
    <property type="entry name" value="gcvH"/>
    <property type="match status" value="1"/>
</dbReference>
<dbReference type="GO" id="GO:0005960">
    <property type="term" value="C:glycine cleavage complex"/>
    <property type="evidence" value="ECO:0007669"/>
    <property type="project" value="InterPro"/>
</dbReference>
<dbReference type="EMBL" id="FNTX01000002">
    <property type="protein sequence ID" value="SEE83952.1"/>
    <property type="molecule type" value="Genomic_DNA"/>
</dbReference>
<dbReference type="InterPro" id="IPR002930">
    <property type="entry name" value="GCV_H"/>
</dbReference>
<dbReference type="GO" id="GO:0009249">
    <property type="term" value="P:protein lipoylation"/>
    <property type="evidence" value="ECO:0007669"/>
    <property type="project" value="TreeGrafter"/>
</dbReference>